<keyword evidence="2" id="KW-0804">Transcription</keyword>
<dbReference type="SUPFAM" id="SSF52317">
    <property type="entry name" value="Class I glutamine amidotransferase-like"/>
    <property type="match status" value="1"/>
</dbReference>
<dbReference type="EMBL" id="JBHRZH010000015">
    <property type="protein sequence ID" value="MFC3762609.1"/>
    <property type="molecule type" value="Genomic_DNA"/>
</dbReference>
<comment type="caution">
    <text evidence="4">The sequence shown here is derived from an EMBL/GenBank/DDBJ whole genome shotgun (WGS) entry which is preliminary data.</text>
</comment>
<gene>
    <name evidence="4" type="ORF">ACFOUW_17330</name>
</gene>
<sequence length="317" mass="34054">MHRVAVLALPGVVAFELAIPCQVFASARSARPLYEVLVCAERRRVAAMASFDTVFEVVAPYGLDTVASADTVIVPASLAETPSPAVLAALRAARARGARIASICTGAYVLASAGLLDGLRATTHWAHCERLAALHPSVSVDPAVLFVDEGHVLTAAGLAAGLDLCLHLVRRDHGAAEAAYVARRIVMPPHRDGGQAQYLTYADAGTSADGSLEPTLTWLRTRLGEEVSLAEIAQHAMVSPRTLLRRFRSETGTTPLRWLIHQRLDRARQLLETTDLTVDEVAKASGLTTALSLRQHFARHLATTPTQYRRTFQSTGS</sequence>
<dbReference type="InterPro" id="IPR029062">
    <property type="entry name" value="Class_I_gatase-like"/>
</dbReference>
<dbReference type="InterPro" id="IPR052158">
    <property type="entry name" value="INH-QAR"/>
</dbReference>
<evidence type="ECO:0000259" key="3">
    <source>
        <dbReference type="PROSITE" id="PS01124"/>
    </source>
</evidence>
<evidence type="ECO:0000313" key="5">
    <source>
        <dbReference type="Proteomes" id="UP001595699"/>
    </source>
</evidence>
<name>A0ABV7YEX4_9ACTN</name>
<reference evidence="5" key="1">
    <citation type="journal article" date="2019" name="Int. J. Syst. Evol. Microbiol.">
        <title>The Global Catalogue of Microorganisms (GCM) 10K type strain sequencing project: providing services to taxonomists for standard genome sequencing and annotation.</title>
        <authorList>
            <consortium name="The Broad Institute Genomics Platform"/>
            <consortium name="The Broad Institute Genome Sequencing Center for Infectious Disease"/>
            <person name="Wu L."/>
            <person name="Ma J."/>
        </authorList>
    </citation>
    <scope>NUCLEOTIDE SEQUENCE [LARGE SCALE GENOMIC DNA]</scope>
    <source>
        <strain evidence="5">CGMCC 4.7241</strain>
    </source>
</reference>
<dbReference type="Pfam" id="PF01965">
    <property type="entry name" value="DJ-1_PfpI"/>
    <property type="match status" value="1"/>
</dbReference>
<dbReference type="RefSeq" id="WP_205118889.1">
    <property type="nucleotide sequence ID" value="NZ_JAFBCM010000001.1"/>
</dbReference>
<dbReference type="PANTHER" id="PTHR43130">
    <property type="entry name" value="ARAC-FAMILY TRANSCRIPTIONAL REGULATOR"/>
    <property type="match status" value="1"/>
</dbReference>
<proteinExistence type="predicted"/>
<dbReference type="Gene3D" id="3.40.50.880">
    <property type="match status" value="1"/>
</dbReference>
<dbReference type="PROSITE" id="PS01124">
    <property type="entry name" value="HTH_ARAC_FAMILY_2"/>
    <property type="match status" value="1"/>
</dbReference>
<dbReference type="Gene3D" id="1.10.10.60">
    <property type="entry name" value="Homeodomain-like"/>
    <property type="match status" value="1"/>
</dbReference>
<dbReference type="Proteomes" id="UP001595699">
    <property type="component" value="Unassembled WGS sequence"/>
</dbReference>
<dbReference type="InterPro" id="IPR009057">
    <property type="entry name" value="Homeodomain-like_sf"/>
</dbReference>
<dbReference type="SUPFAM" id="SSF46689">
    <property type="entry name" value="Homeodomain-like"/>
    <property type="match status" value="2"/>
</dbReference>
<evidence type="ECO:0000256" key="2">
    <source>
        <dbReference type="ARBA" id="ARBA00023163"/>
    </source>
</evidence>
<dbReference type="PANTHER" id="PTHR43130:SF3">
    <property type="entry name" value="HTH-TYPE TRANSCRIPTIONAL REGULATOR RV1931C"/>
    <property type="match status" value="1"/>
</dbReference>
<protein>
    <submittedName>
        <fullName evidence="4">GlxA family transcriptional regulator</fullName>
    </submittedName>
</protein>
<evidence type="ECO:0000313" key="4">
    <source>
        <dbReference type="EMBL" id="MFC3762609.1"/>
    </source>
</evidence>
<feature type="domain" description="HTH araC/xylS-type" evidence="3">
    <location>
        <begin position="213"/>
        <end position="311"/>
    </location>
</feature>
<dbReference type="SMART" id="SM00342">
    <property type="entry name" value="HTH_ARAC"/>
    <property type="match status" value="1"/>
</dbReference>
<accession>A0ABV7YEX4</accession>
<keyword evidence="5" id="KW-1185">Reference proteome</keyword>
<dbReference type="InterPro" id="IPR018060">
    <property type="entry name" value="HTH_AraC"/>
</dbReference>
<evidence type="ECO:0000256" key="1">
    <source>
        <dbReference type="ARBA" id="ARBA00023015"/>
    </source>
</evidence>
<dbReference type="InterPro" id="IPR002818">
    <property type="entry name" value="DJ-1/PfpI"/>
</dbReference>
<dbReference type="Pfam" id="PF12833">
    <property type="entry name" value="HTH_18"/>
    <property type="match status" value="1"/>
</dbReference>
<keyword evidence="1" id="KW-0805">Transcription regulation</keyword>
<organism evidence="4 5">
    <name type="scientific">Tenggerimyces flavus</name>
    <dbReference type="NCBI Taxonomy" id="1708749"/>
    <lineage>
        <taxon>Bacteria</taxon>
        <taxon>Bacillati</taxon>
        <taxon>Actinomycetota</taxon>
        <taxon>Actinomycetes</taxon>
        <taxon>Propionibacteriales</taxon>
        <taxon>Nocardioidaceae</taxon>
        <taxon>Tenggerimyces</taxon>
    </lineage>
</organism>
<dbReference type="CDD" id="cd03137">
    <property type="entry name" value="GATase1_AraC_1"/>
    <property type="match status" value="1"/>
</dbReference>